<dbReference type="GeneID" id="103557179"/>
<evidence type="ECO:0000313" key="6">
    <source>
        <dbReference type="RefSeq" id="XP_070485717.1"/>
    </source>
</evidence>
<evidence type="ECO:0000256" key="4">
    <source>
        <dbReference type="PIRNR" id="PIRNR010044"/>
    </source>
</evidence>
<dbReference type="InterPro" id="IPR019151">
    <property type="entry name" value="Proteasome_assmbl_chaperone_2"/>
</dbReference>
<dbReference type="GO" id="GO:0000502">
    <property type="term" value="C:proteasome complex"/>
    <property type="evidence" value="ECO:0007669"/>
    <property type="project" value="UniProtKB-KW"/>
</dbReference>
<dbReference type="RefSeq" id="XP_070485717.1">
    <property type="nucleotide sequence ID" value="XM_070629616.1"/>
</dbReference>
<evidence type="ECO:0000256" key="2">
    <source>
        <dbReference type="ARBA" id="ARBA00023186"/>
    </source>
</evidence>
<dbReference type="PANTHER" id="PTHR12970">
    <property type="entry name" value="PROTEASOME ASSEMBLY CHAPERONE 2"/>
    <property type="match status" value="1"/>
</dbReference>
<dbReference type="PANTHER" id="PTHR12970:SF1">
    <property type="entry name" value="PROTEASOME ASSEMBLY CHAPERONE 2"/>
    <property type="match status" value="1"/>
</dbReference>
<dbReference type="SUPFAM" id="SSF159659">
    <property type="entry name" value="Cgl1923-like"/>
    <property type="match status" value="1"/>
</dbReference>
<dbReference type="Proteomes" id="UP001652662">
    <property type="component" value="Chromosome 7"/>
</dbReference>
<evidence type="ECO:0000256" key="3">
    <source>
        <dbReference type="ARBA" id="ARBA00025745"/>
    </source>
</evidence>
<evidence type="ECO:0000313" key="5">
    <source>
        <dbReference type="Proteomes" id="UP001652662"/>
    </source>
</evidence>
<dbReference type="Gene3D" id="3.40.50.10900">
    <property type="entry name" value="PAC-like subunit"/>
    <property type="match status" value="1"/>
</dbReference>
<keyword evidence="6" id="KW-0647">Proteasome</keyword>
<proteinExistence type="inferred from homology"/>
<name>A0ABM4Q8E9_EQUPR</name>
<dbReference type="InterPro" id="IPR038389">
    <property type="entry name" value="PSMG2_sf"/>
</dbReference>
<sequence length="222" mass="24468">MFVPCGESAPDLAAYTLLMPAVSVGNVGQLAVDLIISTLNMCKIGYFYTDCLVPMVGNNPYATAEENSAELSTNAEVYSLPSKKLVALQLRSIFINYKSKPFCEKLLSWVKSSNCAKVIVLSSSHSYHRNDLQLCRHWTTSSAQLWSLREGSCSKEIPLAVLLKFVSKGDNIPDALGLVEHLNEWLQIIKPRCNDPTASALLWKIPSSWRLLSGSSLSPVLF</sequence>
<keyword evidence="2 4" id="KW-0143">Chaperone</keyword>
<gene>
    <name evidence="6" type="primary">PSMG2</name>
</gene>
<organism evidence="5 6">
    <name type="scientific">Equus przewalskii</name>
    <name type="common">Przewalski's horse</name>
    <name type="synonym">Equus caballus przewalskii</name>
    <dbReference type="NCBI Taxonomy" id="9798"/>
    <lineage>
        <taxon>Eukaryota</taxon>
        <taxon>Metazoa</taxon>
        <taxon>Chordata</taxon>
        <taxon>Craniata</taxon>
        <taxon>Vertebrata</taxon>
        <taxon>Euteleostomi</taxon>
        <taxon>Mammalia</taxon>
        <taxon>Eutheria</taxon>
        <taxon>Laurasiatheria</taxon>
        <taxon>Perissodactyla</taxon>
        <taxon>Equidae</taxon>
        <taxon>Equus</taxon>
    </lineage>
</organism>
<keyword evidence="5" id="KW-1185">Reference proteome</keyword>
<dbReference type="Pfam" id="PF09754">
    <property type="entry name" value="PAC2"/>
    <property type="match status" value="1"/>
</dbReference>
<evidence type="ECO:0000256" key="1">
    <source>
        <dbReference type="ARBA" id="ARBA00019186"/>
    </source>
</evidence>
<protein>
    <recommendedName>
        <fullName evidence="1 4">Proteasome assembly chaperone 2</fullName>
    </recommendedName>
</protein>
<accession>A0ABM4Q8E9</accession>
<comment type="function">
    <text evidence="4">Chaperone protein which promotes assembly of the 20S proteasome as part of a heterodimer with PSMG1.</text>
</comment>
<comment type="subunit">
    <text evidence="4">Forms a heterodimer with PSMG1.</text>
</comment>
<dbReference type="PIRSF" id="PIRSF010044">
    <property type="entry name" value="UCP010044"/>
    <property type="match status" value="1"/>
</dbReference>
<dbReference type="InterPro" id="IPR016562">
    <property type="entry name" value="Proteasome_assmbl_chp_2_euk"/>
</dbReference>
<reference evidence="6" key="1">
    <citation type="submission" date="2025-08" db="UniProtKB">
        <authorList>
            <consortium name="RefSeq"/>
        </authorList>
    </citation>
    <scope>IDENTIFICATION</scope>
    <source>
        <tissue evidence="6">Blood</tissue>
    </source>
</reference>
<comment type="similarity">
    <text evidence="3 4">Belongs to the PSMG2 family.</text>
</comment>